<keyword evidence="1" id="KW-0812">Transmembrane</keyword>
<evidence type="ECO:0000313" key="3">
    <source>
        <dbReference type="Proteomes" id="UP000027821"/>
    </source>
</evidence>
<proteinExistence type="predicted"/>
<name>A0A074L3N6_9BACT</name>
<evidence type="ECO:0000313" key="2">
    <source>
        <dbReference type="EMBL" id="KEO75075.1"/>
    </source>
</evidence>
<reference evidence="2 3" key="1">
    <citation type="submission" date="2014-04" db="EMBL/GenBank/DDBJ databases">
        <title>Characterization and application of a salt tolerant electro-active bacterium.</title>
        <authorList>
            <person name="Yang L."/>
            <person name="Wei S."/>
            <person name="Tay Q.X.M."/>
        </authorList>
    </citation>
    <scope>NUCLEOTIDE SEQUENCE [LARGE SCALE GENOMIC DNA]</scope>
    <source>
        <strain evidence="2 3">LY1</strain>
    </source>
</reference>
<evidence type="ECO:0000256" key="1">
    <source>
        <dbReference type="SAM" id="Phobius"/>
    </source>
</evidence>
<gene>
    <name evidence="2" type="ORF">EL17_05220</name>
</gene>
<dbReference type="AlphaFoldDB" id="A0A074L3N6"/>
<dbReference type="EMBL" id="JMIH01000014">
    <property type="protein sequence ID" value="KEO75075.1"/>
    <property type="molecule type" value="Genomic_DNA"/>
</dbReference>
<dbReference type="OrthoDB" id="838439at2"/>
<organism evidence="2 3">
    <name type="scientific">Anditalea andensis</name>
    <dbReference type="NCBI Taxonomy" id="1048983"/>
    <lineage>
        <taxon>Bacteria</taxon>
        <taxon>Pseudomonadati</taxon>
        <taxon>Bacteroidota</taxon>
        <taxon>Cytophagia</taxon>
        <taxon>Cytophagales</taxon>
        <taxon>Cytophagaceae</taxon>
        <taxon>Anditalea</taxon>
    </lineage>
</organism>
<dbReference type="Proteomes" id="UP000027821">
    <property type="component" value="Unassembled WGS sequence"/>
</dbReference>
<comment type="caution">
    <text evidence="2">The sequence shown here is derived from an EMBL/GenBank/DDBJ whole genome shotgun (WGS) entry which is preliminary data.</text>
</comment>
<accession>A0A074L3N6</accession>
<sequence>MGLDIWLRMTGIAQLRLILNIRGLYEEVALPDAEPLIELRYAQNFFRFMSYYQDGTRLSNRELTSLLGNQGKFQDLLKKANIQRGIGTGLTIAGGLGLIGGAVLLFDEGHNGVILAGPSLVSLISGGILLNASRANRQSAVNLYNKQLFQSATGTASLDLKVNPANSGLVLSF</sequence>
<keyword evidence="3" id="KW-1185">Reference proteome</keyword>
<feature type="transmembrane region" description="Helical" evidence="1">
    <location>
        <begin position="112"/>
        <end position="130"/>
    </location>
</feature>
<keyword evidence="1" id="KW-0472">Membrane</keyword>
<protein>
    <submittedName>
        <fullName evidence="2">Uncharacterized protein</fullName>
    </submittedName>
</protein>
<keyword evidence="1" id="KW-1133">Transmembrane helix</keyword>
<feature type="transmembrane region" description="Helical" evidence="1">
    <location>
        <begin position="86"/>
        <end position="106"/>
    </location>
</feature>